<evidence type="ECO:0000313" key="4">
    <source>
        <dbReference type="WBParaSite" id="SSLN_0000342401-mRNA-1"/>
    </source>
</evidence>
<dbReference type="AlphaFoldDB" id="A0A183SGH6"/>
<organism evidence="4">
    <name type="scientific">Schistocephalus solidus</name>
    <name type="common">Tapeworm</name>
    <dbReference type="NCBI Taxonomy" id="70667"/>
    <lineage>
        <taxon>Eukaryota</taxon>
        <taxon>Metazoa</taxon>
        <taxon>Spiralia</taxon>
        <taxon>Lophotrochozoa</taxon>
        <taxon>Platyhelminthes</taxon>
        <taxon>Cestoda</taxon>
        <taxon>Eucestoda</taxon>
        <taxon>Diphyllobothriidea</taxon>
        <taxon>Diphyllobothriidae</taxon>
        <taxon>Schistocephalus</taxon>
    </lineage>
</organism>
<sequence>MQTLRGELNIDDKLFKEIFLESVPTDVQPIPASGSEDRSVSRLAEMVNRILEVQRLQPPSMTKLSTSSLPTPNEHLGTQMAAMTAEIASLKFQLARLISCRSSSRSPSRYRSHSRPRTADVC</sequence>
<dbReference type="PANTHER" id="PTHR33327">
    <property type="entry name" value="ENDONUCLEASE"/>
    <property type="match status" value="1"/>
</dbReference>
<dbReference type="WBParaSite" id="SSLN_0000342401-mRNA-1">
    <property type="protein sequence ID" value="SSLN_0000342401-mRNA-1"/>
    <property type="gene ID" value="SSLN_0000342401"/>
</dbReference>
<proteinExistence type="predicted"/>
<evidence type="ECO:0000256" key="1">
    <source>
        <dbReference type="SAM" id="MobiDB-lite"/>
    </source>
</evidence>
<reference evidence="2 3" key="2">
    <citation type="submission" date="2018-11" db="EMBL/GenBank/DDBJ databases">
        <authorList>
            <consortium name="Pathogen Informatics"/>
        </authorList>
    </citation>
    <scope>NUCLEOTIDE SEQUENCE [LARGE SCALE GENOMIC DNA]</scope>
    <source>
        <strain evidence="2 3">NST_G2</strain>
    </source>
</reference>
<dbReference type="Proteomes" id="UP000275846">
    <property type="component" value="Unassembled WGS sequence"/>
</dbReference>
<feature type="region of interest" description="Disordered" evidence="1">
    <location>
        <begin position="103"/>
        <end position="122"/>
    </location>
</feature>
<gene>
    <name evidence="2" type="ORF">SSLN_LOCUS3324</name>
</gene>
<evidence type="ECO:0000313" key="2">
    <source>
        <dbReference type="EMBL" id="VDL89709.1"/>
    </source>
</evidence>
<evidence type="ECO:0000313" key="3">
    <source>
        <dbReference type="Proteomes" id="UP000275846"/>
    </source>
</evidence>
<keyword evidence="3" id="KW-1185">Reference proteome</keyword>
<reference evidence="4" key="1">
    <citation type="submission" date="2016-06" db="UniProtKB">
        <authorList>
            <consortium name="WormBaseParasite"/>
        </authorList>
    </citation>
    <scope>IDENTIFICATION</scope>
</reference>
<dbReference type="PANTHER" id="PTHR33327:SF3">
    <property type="entry name" value="RNA-DIRECTED DNA POLYMERASE"/>
    <property type="match status" value="1"/>
</dbReference>
<dbReference type="OrthoDB" id="6259861at2759"/>
<dbReference type="EMBL" id="UYSU01032505">
    <property type="protein sequence ID" value="VDL89709.1"/>
    <property type="molecule type" value="Genomic_DNA"/>
</dbReference>
<name>A0A183SGH6_SCHSO</name>
<protein>
    <submittedName>
        <fullName evidence="2 4">Uncharacterized protein</fullName>
    </submittedName>
</protein>
<accession>A0A183SGH6</accession>